<keyword evidence="3 12" id="KW-0813">Transport</keyword>
<comment type="subcellular location">
    <subcellularLocation>
        <location evidence="1 12">Cell outer membrane</location>
        <topology evidence="1 12">Multi-pass membrane protein</topology>
    </subcellularLocation>
</comment>
<dbReference type="GO" id="GO:0015891">
    <property type="term" value="P:siderophore transport"/>
    <property type="evidence" value="ECO:0007669"/>
    <property type="project" value="InterPro"/>
</dbReference>
<evidence type="ECO:0000256" key="13">
    <source>
        <dbReference type="RuleBase" id="RU003357"/>
    </source>
</evidence>
<dbReference type="PROSITE" id="PS52016">
    <property type="entry name" value="TONB_DEPENDENT_REC_3"/>
    <property type="match status" value="1"/>
</dbReference>
<evidence type="ECO:0000259" key="14">
    <source>
        <dbReference type="SMART" id="SM00965"/>
    </source>
</evidence>
<proteinExistence type="inferred from homology"/>
<dbReference type="InterPro" id="IPR000531">
    <property type="entry name" value="Beta-barrel_TonB"/>
</dbReference>
<dbReference type="InterPro" id="IPR011662">
    <property type="entry name" value="Secretin/TonB_short_N"/>
</dbReference>
<keyword evidence="10 15" id="KW-0675">Receptor</keyword>
<evidence type="ECO:0000256" key="9">
    <source>
        <dbReference type="ARBA" id="ARBA00023136"/>
    </source>
</evidence>
<sequence length="840" mass="90161">MPNRSAIPDSRPVVPSPRRIYARRPLDLVMQMLLASGAFAVAAWVPAVYAQSVSAPAAPATQRYDIAAGPLSQVLTTFSAQAGIYVVGATDLARGKTSPGLHGAYSVDGAWRALLAGTNFIAIPQPDGSWSLEAKPDNVVDGTLPAITVSAGANAVQAANAINPPTTVGSKEVLSAREIAQTVSVVTQQQIQALSIRTVDDAMKYAPGVTTEVNQPGFSSYYSRGFPISTIQFDGVPTGVATSGISGPTEGVAAYDRVEVLYGPSGILNGFGGEGGILNLVRKRAPSQFEASAQISAGTYTNGDVQADVGGPINAAGTLRGRFVVDEQYQHEMQDSTWQRNQQFYGTLEADVTPTTQVRAGVSYTDIYGKIMYGLPNNIDYTNLNVSRSTYLGPDWNWFSNQRANAFADVQQKLAGGWTAKLSYNFMRTTTDVLTGAIITNDPATNLSNRYSLNTADTNTQNAIDLYATGPFTLFGRTHHLTVGASYLHTNDVTNQYLINPDSGLDFEGGITAPLYDNSAYSNAFAGGPQNDVTTVSTQYGIYGNARFSLADPLTLVVGGRVTWWNGESLPSTNPNNNFFGNVTTHDHVSAKFSPTVGLIYDVNDDHTLYASYASIFQPQAGDETVSGQVIEPLDGYQFEIGEKGEYLGGRLTTNVALFHIREKNRAMSDPLNPGFYVAQGQAQSQGVGLRAMGRLTSNWKVGAGYTYTNWRNYDDSFTAHQGFSVVTPKHLFKFWTSYNLPDQFHRWTVGGALYVQSGTSYTDKSGFLSNNTTSGGTLNAGGYATVDANIGYQINKHLSASLLVTNLFNRKYISSLTTGGPGTYYGDPAKVLFTLRAAM</sequence>
<dbReference type="Gene3D" id="2.170.130.10">
    <property type="entry name" value="TonB-dependent receptor, plug domain"/>
    <property type="match status" value="1"/>
</dbReference>
<evidence type="ECO:0000256" key="8">
    <source>
        <dbReference type="ARBA" id="ARBA00023077"/>
    </source>
</evidence>
<keyword evidence="8 13" id="KW-0798">TonB box</keyword>
<gene>
    <name evidence="15" type="ORF">B0G62_12537</name>
</gene>
<dbReference type="SUPFAM" id="SSF56935">
    <property type="entry name" value="Porins"/>
    <property type="match status" value="1"/>
</dbReference>
<feature type="domain" description="Secretin/TonB short N-terminal" evidence="14">
    <location>
        <begin position="85"/>
        <end position="135"/>
    </location>
</feature>
<dbReference type="Pfam" id="PF00593">
    <property type="entry name" value="TonB_dep_Rec_b-barrel"/>
    <property type="match status" value="1"/>
</dbReference>
<keyword evidence="9 12" id="KW-0472">Membrane</keyword>
<keyword evidence="5" id="KW-0410">Iron transport</keyword>
<evidence type="ECO:0000313" key="16">
    <source>
        <dbReference type="Proteomes" id="UP000237381"/>
    </source>
</evidence>
<dbReference type="Proteomes" id="UP000237381">
    <property type="component" value="Unassembled WGS sequence"/>
</dbReference>
<dbReference type="InterPro" id="IPR037066">
    <property type="entry name" value="Plug_dom_sf"/>
</dbReference>
<dbReference type="Gene3D" id="2.40.170.20">
    <property type="entry name" value="TonB-dependent receptor, beta-barrel domain"/>
    <property type="match status" value="1"/>
</dbReference>
<evidence type="ECO:0000256" key="10">
    <source>
        <dbReference type="ARBA" id="ARBA00023170"/>
    </source>
</evidence>
<organism evidence="15 16">
    <name type="scientific">Paraburkholderia eburnea</name>
    <dbReference type="NCBI Taxonomy" id="1189126"/>
    <lineage>
        <taxon>Bacteria</taxon>
        <taxon>Pseudomonadati</taxon>
        <taxon>Pseudomonadota</taxon>
        <taxon>Betaproteobacteria</taxon>
        <taxon>Burkholderiales</taxon>
        <taxon>Burkholderiaceae</taxon>
        <taxon>Paraburkholderia</taxon>
    </lineage>
</organism>
<dbReference type="Pfam" id="PF07715">
    <property type="entry name" value="Plug"/>
    <property type="match status" value="1"/>
</dbReference>
<evidence type="ECO:0000256" key="6">
    <source>
        <dbReference type="ARBA" id="ARBA00022692"/>
    </source>
</evidence>
<accession>A0A2S4LVE1</accession>
<evidence type="ECO:0000256" key="11">
    <source>
        <dbReference type="ARBA" id="ARBA00023237"/>
    </source>
</evidence>
<keyword evidence="16" id="KW-1185">Reference proteome</keyword>
<keyword evidence="5" id="KW-0406">Ion transport</keyword>
<evidence type="ECO:0000256" key="4">
    <source>
        <dbReference type="ARBA" id="ARBA00022452"/>
    </source>
</evidence>
<dbReference type="NCBIfam" id="TIGR01783">
    <property type="entry name" value="TonB-siderophor"/>
    <property type="match status" value="1"/>
</dbReference>
<dbReference type="Gene3D" id="3.55.50.30">
    <property type="match status" value="1"/>
</dbReference>
<dbReference type="GO" id="GO:0015344">
    <property type="term" value="F:siderophore uptake transmembrane transporter activity"/>
    <property type="evidence" value="ECO:0007669"/>
    <property type="project" value="TreeGrafter"/>
</dbReference>
<dbReference type="InterPro" id="IPR039426">
    <property type="entry name" value="TonB-dep_rcpt-like"/>
</dbReference>
<dbReference type="PANTHER" id="PTHR32552">
    <property type="entry name" value="FERRICHROME IRON RECEPTOR-RELATED"/>
    <property type="match status" value="1"/>
</dbReference>
<dbReference type="InterPro" id="IPR010105">
    <property type="entry name" value="TonB_sidphr_rcpt"/>
</dbReference>
<dbReference type="InterPro" id="IPR012910">
    <property type="entry name" value="Plug_dom"/>
</dbReference>
<comment type="similarity">
    <text evidence="2 12 13">Belongs to the TonB-dependent receptor family.</text>
</comment>
<evidence type="ECO:0000256" key="3">
    <source>
        <dbReference type="ARBA" id="ARBA00022448"/>
    </source>
</evidence>
<dbReference type="InterPro" id="IPR036942">
    <property type="entry name" value="Beta-barrel_TonB_sf"/>
</dbReference>
<evidence type="ECO:0000256" key="12">
    <source>
        <dbReference type="PROSITE-ProRule" id="PRU01360"/>
    </source>
</evidence>
<evidence type="ECO:0000256" key="7">
    <source>
        <dbReference type="ARBA" id="ARBA00023004"/>
    </source>
</evidence>
<keyword evidence="6 12" id="KW-0812">Transmembrane</keyword>
<evidence type="ECO:0000313" key="15">
    <source>
        <dbReference type="EMBL" id="POR46319.1"/>
    </source>
</evidence>
<evidence type="ECO:0000256" key="1">
    <source>
        <dbReference type="ARBA" id="ARBA00004571"/>
    </source>
</evidence>
<dbReference type="GO" id="GO:0038023">
    <property type="term" value="F:signaling receptor activity"/>
    <property type="evidence" value="ECO:0007669"/>
    <property type="project" value="InterPro"/>
</dbReference>
<keyword evidence="4 12" id="KW-1134">Transmembrane beta strand</keyword>
<dbReference type="CDD" id="cd01347">
    <property type="entry name" value="ligand_gated_channel"/>
    <property type="match status" value="1"/>
</dbReference>
<dbReference type="AlphaFoldDB" id="A0A2S4LVE1"/>
<name>A0A2S4LVE1_9BURK</name>
<dbReference type="EMBL" id="PQGA01000025">
    <property type="protein sequence ID" value="POR46319.1"/>
    <property type="molecule type" value="Genomic_DNA"/>
</dbReference>
<protein>
    <submittedName>
        <fullName evidence="15">Outer membrane receptor for ferric coprogen and ferric-rhodotorulic acid</fullName>
    </submittedName>
</protein>
<dbReference type="SMART" id="SM00965">
    <property type="entry name" value="STN"/>
    <property type="match status" value="1"/>
</dbReference>
<dbReference type="OrthoDB" id="174652at2"/>
<keyword evidence="11 12" id="KW-0998">Cell outer membrane</keyword>
<keyword evidence="7" id="KW-0408">Iron</keyword>
<reference evidence="15 16" key="1">
    <citation type="submission" date="2018-01" db="EMBL/GenBank/DDBJ databases">
        <title>Genomic Encyclopedia of Type Strains, Phase III (KMG-III): the genomes of soil and plant-associated and newly described type strains.</title>
        <authorList>
            <person name="Whitman W."/>
        </authorList>
    </citation>
    <scope>NUCLEOTIDE SEQUENCE [LARGE SCALE GENOMIC DNA]</scope>
    <source>
        <strain evidence="15 16">JCM 18070</strain>
    </source>
</reference>
<evidence type="ECO:0000256" key="5">
    <source>
        <dbReference type="ARBA" id="ARBA00022496"/>
    </source>
</evidence>
<dbReference type="PANTHER" id="PTHR32552:SF74">
    <property type="entry name" value="HYDROXAMATE SIDEROPHORE RECEPTOR FHUE"/>
    <property type="match status" value="1"/>
</dbReference>
<evidence type="ECO:0000256" key="2">
    <source>
        <dbReference type="ARBA" id="ARBA00009810"/>
    </source>
</evidence>
<dbReference type="GO" id="GO:0009279">
    <property type="term" value="C:cell outer membrane"/>
    <property type="evidence" value="ECO:0007669"/>
    <property type="project" value="UniProtKB-SubCell"/>
</dbReference>
<comment type="caution">
    <text evidence="15">The sequence shown here is derived from an EMBL/GenBank/DDBJ whole genome shotgun (WGS) entry which is preliminary data.</text>
</comment>